<dbReference type="GO" id="GO:0005737">
    <property type="term" value="C:cytoplasm"/>
    <property type="evidence" value="ECO:0007669"/>
    <property type="project" value="TreeGrafter"/>
</dbReference>
<dbReference type="GO" id="GO:0008757">
    <property type="term" value="F:S-adenosylmethionine-dependent methyltransferase activity"/>
    <property type="evidence" value="ECO:0007669"/>
    <property type="project" value="UniProtKB-ARBA"/>
</dbReference>
<dbReference type="Pfam" id="PF10294">
    <property type="entry name" value="Methyltransf_16"/>
    <property type="match status" value="1"/>
</dbReference>
<proteinExistence type="predicted"/>
<dbReference type="OrthoDB" id="194386at2759"/>
<name>A0A409VBG1_9AGAR</name>
<dbReference type="EMBL" id="NHYE01005668">
    <property type="protein sequence ID" value="PPQ64306.1"/>
    <property type="molecule type" value="Genomic_DNA"/>
</dbReference>
<dbReference type="PANTHER" id="PTHR14614">
    <property type="entry name" value="HEPATOCELLULAR CARCINOMA-ASSOCIATED ANTIGEN"/>
    <property type="match status" value="1"/>
</dbReference>
<dbReference type="InParanoid" id="A0A409VBG1"/>
<evidence type="ECO:0000313" key="1">
    <source>
        <dbReference type="EMBL" id="PPQ64306.1"/>
    </source>
</evidence>
<organism evidence="1 2">
    <name type="scientific">Gymnopilus dilepis</name>
    <dbReference type="NCBI Taxonomy" id="231916"/>
    <lineage>
        <taxon>Eukaryota</taxon>
        <taxon>Fungi</taxon>
        <taxon>Dikarya</taxon>
        <taxon>Basidiomycota</taxon>
        <taxon>Agaricomycotina</taxon>
        <taxon>Agaricomycetes</taxon>
        <taxon>Agaricomycetidae</taxon>
        <taxon>Agaricales</taxon>
        <taxon>Agaricineae</taxon>
        <taxon>Hymenogastraceae</taxon>
        <taxon>Gymnopilus</taxon>
    </lineage>
</organism>
<evidence type="ECO:0008006" key="3">
    <source>
        <dbReference type="Google" id="ProtNLM"/>
    </source>
</evidence>
<gene>
    <name evidence="1" type="ORF">CVT26_002189</name>
</gene>
<accession>A0A409VBG1</accession>
<sequence>MDPQLFALLRQFYALTPPRSLQFPRSCPYQTINEFLVNDILQSPHFQRYPPSSQYQNRFWKWVIQSLEDASSRANEEEAYFEIDSQIYDHYLALDSSSDRATNMSLPGPSLLLPSSPSYITHFWNPQDEQISPRTMVDLSHYQTTTLLESRNLIESGTTGLRTWLASFVLSQYLILHPELIASKRILELGSGIGFLGIIVCTLQQLQKTRESLPIGSLWLTDVNDEVLARCRDNIRLPCNLSSLHPDVSYLKLDWSESLDPRQPNILATLVHEKVKPELILGADIVFDPSLIPALIGTLRIALQSIGPGDRSKVALIALTLRNESTMQQFISHVRDSSFSIQEIDVGFRTTSFSETVEANNYPENVKLFRITAVT</sequence>
<dbReference type="PANTHER" id="PTHR14614:SF130">
    <property type="entry name" value="PROTEIN-LYSINE N-METHYLTRANSFERASE EEF2KMT"/>
    <property type="match status" value="1"/>
</dbReference>
<dbReference type="InterPro" id="IPR019410">
    <property type="entry name" value="Methyltransf_16"/>
</dbReference>
<protein>
    <recommendedName>
        <fullName evidence="3">FAM86 N-terminal domain-containing protein</fullName>
    </recommendedName>
</protein>
<dbReference type="Gene3D" id="3.40.50.150">
    <property type="entry name" value="Vaccinia Virus protein VP39"/>
    <property type="match status" value="1"/>
</dbReference>
<dbReference type="FunCoup" id="A0A409VBG1">
    <property type="interactions" value="411"/>
</dbReference>
<dbReference type="Proteomes" id="UP000284706">
    <property type="component" value="Unassembled WGS sequence"/>
</dbReference>
<keyword evidence="2" id="KW-1185">Reference proteome</keyword>
<dbReference type="STRING" id="231916.A0A409VBG1"/>
<reference evidence="1 2" key="1">
    <citation type="journal article" date="2018" name="Evol. Lett.">
        <title>Horizontal gene cluster transfer increased hallucinogenic mushroom diversity.</title>
        <authorList>
            <person name="Reynolds H.T."/>
            <person name="Vijayakumar V."/>
            <person name="Gluck-Thaler E."/>
            <person name="Korotkin H.B."/>
            <person name="Matheny P.B."/>
            <person name="Slot J.C."/>
        </authorList>
    </citation>
    <scope>NUCLEOTIDE SEQUENCE [LARGE SCALE GENOMIC DNA]</scope>
    <source>
        <strain evidence="1 2">SRW20</strain>
    </source>
</reference>
<dbReference type="AlphaFoldDB" id="A0A409VBG1"/>
<comment type="caution">
    <text evidence="1">The sequence shown here is derived from an EMBL/GenBank/DDBJ whole genome shotgun (WGS) entry which is preliminary data.</text>
</comment>
<dbReference type="SUPFAM" id="SSF53335">
    <property type="entry name" value="S-adenosyl-L-methionine-dependent methyltransferases"/>
    <property type="match status" value="1"/>
</dbReference>
<dbReference type="InterPro" id="IPR029063">
    <property type="entry name" value="SAM-dependent_MTases_sf"/>
</dbReference>
<evidence type="ECO:0000313" key="2">
    <source>
        <dbReference type="Proteomes" id="UP000284706"/>
    </source>
</evidence>